<accession>A0AAD1R116</accession>
<protein>
    <submittedName>
        <fullName evidence="1">Uncharacterized protein</fullName>
    </submittedName>
</protein>
<organism evidence="1 2">
    <name type="scientific">Pelobates cultripes</name>
    <name type="common">Western spadefoot toad</name>
    <dbReference type="NCBI Taxonomy" id="61616"/>
    <lineage>
        <taxon>Eukaryota</taxon>
        <taxon>Metazoa</taxon>
        <taxon>Chordata</taxon>
        <taxon>Craniata</taxon>
        <taxon>Vertebrata</taxon>
        <taxon>Euteleostomi</taxon>
        <taxon>Amphibia</taxon>
        <taxon>Batrachia</taxon>
        <taxon>Anura</taxon>
        <taxon>Pelobatoidea</taxon>
        <taxon>Pelobatidae</taxon>
        <taxon>Pelobates</taxon>
    </lineage>
</organism>
<evidence type="ECO:0000313" key="2">
    <source>
        <dbReference type="Proteomes" id="UP001295444"/>
    </source>
</evidence>
<gene>
    <name evidence="1" type="ORF">PECUL_23A035454</name>
</gene>
<dbReference type="Proteomes" id="UP001295444">
    <property type="component" value="Chromosome 01"/>
</dbReference>
<keyword evidence="2" id="KW-1185">Reference proteome</keyword>
<name>A0AAD1R116_PELCU</name>
<proteinExistence type="predicted"/>
<sequence length="113" mass="13286">MHEETVKKNEKAFNKAYNSWKELAKEIRMKLKNFCSTEDLDTKLKEIKAKEALVHQQYESICRNHSTTQYVVKRMDACTALTAEICDLTSKRLENVDGIFDDQHEKERVRMST</sequence>
<dbReference type="AlphaFoldDB" id="A0AAD1R116"/>
<reference evidence="1" key="1">
    <citation type="submission" date="2022-03" db="EMBL/GenBank/DDBJ databases">
        <authorList>
            <person name="Alioto T."/>
            <person name="Alioto T."/>
            <person name="Gomez Garrido J."/>
        </authorList>
    </citation>
    <scope>NUCLEOTIDE SEQUENCE</scope>
</reference>
<dbReference type="EMBL" id="OW240912">
    <property type="protein sequence ID" value="CAH2221136.1"/>
    <property type="molecule type" value="Genomic_DNA"/>
</dbReference>
<evidence type="ECO:0000313" key="1">
    <source>
        <dbReference type="EMBL" id="CAH2221136.1"/>
    </source>
</evidence>